<proteinExistence type="predicted"/>
<reference evidence="1 2" key="1">
    <citation type="journal article" date="2022" name="New Phytol.">
        <title>Ecological generalism drives hyperdiversity of secondary metabolite gene clusters in xylarialean endophytes.</title>
        <authorList>
            <person name="Franco M.E.E."/>
            <person name="Wisecaver J.H."/>
            <person name="Arnold A.E."/>
            <person name="Ju Y.M."/>
            <person name="Slot J.C."/>
            <person name="Ahrendt S."/>
            <person name="Moore L.P."/>
            <person name="Eastman K.E."/>
            <person name="Scott K."/>
            <person name="Konkel Z."/>
            <person name="Mondo S.J."/>
            <person name="Kuo A."/>
            <person name="Hayes R.D."/>
            <person name="Haridas S."/>
            <person name="Andreopoulos B."/>
            <person name="Riley R."/>
            <person name="LaButti K."/>
            <person name="Pangilinan J."/>
            <person name="Lipzen A."/>
            <person name="Amirebrahimi M."/>
            <person name="Yan J."/>
            <person name="Adam C."/>
            <person name="Keymanesh K."/>
            <person name="Ng V."/>
            <person name="Louie K."/>
            <person name="Northen T."/>
            <person name="Drula E."/>
            <person name="Henrissat B."/>
            <person name="Hsieh H.M."/>
            <person name="Youens-Clark K."/>
            <person name="Lutzoni F."/>
            <person name="Miadlikowska J."/>
            <person name="Eastwood D.C."/>
            <person name="Hamelin R.C."/>
            <person name="Grigoriev I.V."/>
            <person name="U'Ren J.M."/>
        </authorList>
    </citation>
    <scope>NUCLEOTIDE SEQUENCE [LARGE SCALE GENOMIC DNA]</scope>
    <source>
        <strain evidence="1 2">CBS 119005</strain>
    </source>
</reference>
<protein>
    <submittedName>
        <fullName evidence="1">IGR protein motif-domain-containing protein</fullName>
    </submittedName>
</protein>
<dbReference type="Proteomes" id="UP001497700">
    <property type="component" value="Unassembled WGS sequence"/>
</dbReference>
<dbReference type="EMBL" id="MU393439">
    <property type="protein sequence ID" value="KAI4868337.1"/>
    <property type="molecule type" value="Genomic_DNA"/>
</dbReference>
<keyword evidence="2" id="KW-1185">Reference proteome</keyword>
<evidence type="ECO:0000313" key="2">
    <source>
        <dbReference type="Proteomes" id="UP001497700"/>
    </source>
</evidence>
<comment type="caution">
    <text evidence="1">The sequence shown here is derived from an EMBL/GenBank/DDBJ whole genome shotgun (WGS) entry which is preliminary data.</text>
</comment>
<evidence type="ECO:0000313" key="1">
    <source>
        <dbReference type="EMBL" id="KAI4868337.1"/>
    </source>
</evidence>
<gene>
    <name evidence="1" type="ORF">F4820DRAFT_137255</name>
</gene>
<sequence>MVRIKSLLRPQQLRTALTTPIVSSSSSRTAFQPCAAAAAAAASAIRSNSSTTSSSSTSSSSPPPPPPTIPSPTPFVPDVPTFLTVIGRGLRQHASKFPTWDALFSLTSDQMRELGVEPPRARRYLLQWRQRFRQGQFGVGGDLRHVEDGGWADLRIFEASSDRDAARPRKYVVNVPAGRSVKECAPDELSRVRGFRVQGAKTIVGPYALPLKSGEGARIAITEGMWEDRRGHKIDGGERRRTEVRYKKRIAERREMRERGEL</sequence>
<accession>A0ACB9ZAJ0</accession>
<organism evidence="1 2">
    <name type="scientific">Hypoxylon rubiginosum</name>
    <dbReference type="NCBI Taxonomy" id="110542"/>
    <lineage>
        <taxon>Eukaryota</taxon>
        <taxon>Fungi</taxon>
        <taxon>Dikarya</taxon>
        <taxon>Ascomycota</taxon>
        <taxon>Pezizomycotina</taxon>
        <taxon>Sordariomycetes</taxon>
        <taxon>Xylariomycetidae</taxon>
        <taxon>Xylariales</taxon>
        <taxon>Hypoxylaceae</taxon>
        <taxon>Hypoxylon</taxon>
    </lineage>
</organism>
<name>A0ACB9ZAJ0_9PEZI</name>